<dbReference type="PRINTS" id="PR00406">
    <property type="entry name" value="CYTB5RDTASE"/>
</dbReference>
<feature type="region of interest" description="Disordered" evidence="17">
    <location>
        <begin position="238"/>
        <end position="269"/>
    </location>
</feature>
<feature type="compositionally biased region" description="Acidic residues" evidence="17">
    <location>
        <begin position="190"/>
        <end position="200"/>
    </location>
</feature>
<dbReference type="InterPro" id="IPR036374">
    <property type="entry name" value="OxRdtase_Mopterin-bd_sf"/>
</dbReference>
<organism evidence="20 21">
    <name type="scientific">Aspergillus mulundensis</name>
    <dbReference type="NCBI Taxonomy" id="1810919"/>
    <lineage>
        <taxon>Eukaryota</taxon>
        <taxon>Fungi</taxon>
        <taxon>Dikarya</taxon>
        <taxon>Ascomycota</taxon>
        <taxon>Pezizomycotina</taxon>
        <taxon>Eurotiomycetes</taxon>
        <taxon>Eurotiomycetidae</taxon>
        <taxon>Eurotiales</taxon>
        <taxon>Aspergillaceae</taxon>
        <taxon>Aspergillus</taxon>
        <taxon>Aspergillus subgen. Nidulantes</taxon>
    </lineage>
</organism>
<evidence type="ECO:0000256" key="7">
    <source>
        <dbReference type="ARBA" id="ARBA00012673"/>
    </source>
</evidence>
<dbReference type="SUPFAM" id="SSF81296">
    <property type="entry name" value="E set domains"/>
    <property type="match status" value="1"/>
</dbReference>
<dbReference type="InterPro" id="IPR001199">
    <property type="entry name" value="Cyt_B5-like_heme/steroid-bd"/>
</dbReference>
<dbReference type="InterPro" id="IPR005066">
    <property type="entry name" value="MoCF_OxRdtse_dimer"/>
</dbReference>
<dbReference type="Gene3D" id="3.40.50.80">
    <property type="entry name" value="Nucleotide-binding domain of ferredoxin-NADP reductase (FNR) module"/>
    <property type="match status" value="1"/>
</dbReference>
<dbReference type="CDD" id="cd06183">
    <property type="entry name" value="cyt_b5_reduct_like"/>
    <property type="match status" value="1"/>
</dbReference>
<dbReference type="InterPro" id="IPR000572">
    <property type="entry name" value="OxRdtase_Mopterin-bd_dom"/>
</dbReference>
<evidence type="ECO:0000256" key="1">
    <source>
        <dbReference type="ARBA" id="ARBA00001924"/>
    </source>
</evidence>
<dbReference type="EMBL" id="PVWQ01000016">
    <property type="protein sequence ID" value="RDW61764.1"/>
    <property type="molecule type" value="Genomic_DNA"/>
</dbReference>
<name>A0A3D8QK07_9EURO</name>
<dbReference type="Gene3D" id="3.90.420.10">
    <property type="entry name" value="Oxidoreductase, molybdopterin-binding domain"/>
    <property type="match status" value="1"/>
</dbReference>
<proteinExistence type="inferred from homology"/>
<dbReference type="GO" id="GO:0020037">
    <property type="term" value="F:heme binding"/>
    <property type="evidence" value="ECO:0007669"/>
    <property type="project" value="TreeGrafter"/>
</dbReference>
<dbReference type="SUPFAM" id="SSF63380">
    <property type="entry name" value="Riboflavin synthase domain-like"/>
    <property type="match status" value="1"/>
</dbReference>
<sequence>MPGLTKSKFQHPTSVPTFHPGSTPHEIANEPDWSLKGWHNQHRIGFRNASGRYAGITHIGDELAEDPDKVREAKENIKELKDKVRKGELVDFREMIEDEKRRETFHLKHPGKRPPGWRYVPNFTEDWVKMKQDWPTNVRRKQKKEEEHGEKERQEKEQKGEGMAVGGENDEKYGYMVDGEQEDRAKAGEEKEDMDGEQEQPEGKDDNSRGVSEQQDQYTPEERAFLRALQHEKEHSIHLKQNNGKGRSPAQNNPYTTIDEADQFTPDNWVPRSPELVRLTGKLPLNAEPNVSRLYNAGLITPNELHYVRSHGPVPKLVWEFHEIDIEGGRMKLSMDDLTTKFDVINIPILLACDNTRRRELNMVKSTTGFNWGPGGVGCAYWKGPLLRDVLLAAGVPERMPDQDNQRYWVHFEGADEPSEGRYATSIPFEHIMDPKNDVILAYEMNDMPLPPDHGYPVRLMIPGYVGGRCVKWLHKIWISNKENDSHYHIYDNRMLPTFVTDGDSEFAKLLFSHPDTACYEQILQSVIAKPAQGERIAMSDARKGNMYRIAGFAYSGSGHRIRRVEVSLNGGKTWLYCIRQYPDCPVRHDNKFWTWVHWYVDVEILQLAKAESIIVRAIDSSKNTQPEHPRWNISGSMNNCWYVVKPEMVYDEDENNTSQLMFRHPVEPGTGDGGWMEPSAEVQMKAAKQDASAPQKQFTREEIEKHNTEEDCWIVVNDKVYDATSVLSWHPGGSAPILAHAGRVHHETSEEYASIHDDYATQKLQECILGVVTDKAKNFIEKNAEESRKQKDQSPGTDKQALQRHRWVPVKLTDRKEINRDTRIYTFELPKGKPLLNIGACQHIEVGFHLNDKMLIRPYTPTRPLLPPLEDESKKNDKLSEYRDGQGSFQLTIKTYFPNDDQPGGAISNILDVLPIGEDVDIRGPTGDIVYEGFGNFTVASQKRTFKRVSLVLGGSGITPGYALIARILLTEGDKTEIRVIDANKTPEDILLHDELIQFEKDRPDQFKIAHVIASPGDNWDGLTGHVNEKILKEHLFDPKEENVVILCGPPMMIEKAVLPVLDDWGYVRDVNMLGL</sequence>
<evidence type="ECO:0000256" key="14">
    <source>
        <dbReference type="ARBA" id="ARBA00023063"/>
    </source>
</evidence>
<dbReference type="InterPro" id="IPR017938">
    <property type="entry name" value="Riboflavin_synthase-like_b-brl"/>
</dbReference>
<evidence type="ECO:0000259" key="19">
    <source>
        <dbReference type="PROSITE" id="PS51384"/>
    </source>
</evidence>
<comment type="cofactor">
    <cofactor evidence="2">
        <name>heme</name>
        <dbReference type="ChEBI" id="CHEBI:30413"/>
    </cofactor>
</comment>
<evidence type="ECO:0000256" key="5">
    <source>
        <dbReference type="ARBA" id="ARBA00006253"/>
    </source>
</evidence>
<dbReference type="GO" id="GO:0042128">
    <property type="term" value="P:nitrate assimilation"/>
    <property type="evidence" value="ECO:0007669"/>
    <property type="project" value="UniProtKB-KW"/>
</dbReference>
<feature type="domain" description="FAD-binding FR-type" evidence="19">
    <location>
        <begin position="806"/>
        <end position="933"/>
    </location>
</feature>
<keyword evidence="21" id="KW-1185">Reference proteome</keyword>
<dbReference type="Pfam" id="PF03404">
    <property type="entry name" value="Mo-co_dimer"/>
    <property type="match status" value="1"/>
</dbReference>
<protein>
    <recommendedName>
        <fullName evidence="8">Nitrate reductase [NADPH]</fullName>
        <ecNumber evidence="7">1.7.1.3</ecNumber>
    </recommendedName>
</protein>
<comment type="subunit">
    <text evidence="6">Homodimer.</text>
</comment>
<dbReference type="PRINTS" id="PR00407">
    <property type="entry name" value="EUMOPTERIN"/>
</dbReference>
<dbReference type="SUPFAM" id="SSF52343">
    <property type="entry name" value="Ferredoxin reductase-like, C-terminal NADP-linked domain"/>
    <property type="match status" value="1"/>
</dbReference>
<dbReference type="Gene3D" id="3.10.120.10">
    <property type="entry name" value="Cytochrome b5-like heme/steroid binding domain"/>
    <property type="match status" value="1"/>
</dbReference>
<feature type="compositionally biased region" description="Polar residues" evidence="17">
    <location>
        <begin position="209"/>
        <end position="218"/>
    </location>
</feature>
<dbReference type="PANTHER" id="PTHR19372:SF7">
    <property type="entry name" value="SULFITE OXIDASE, MITOCHONDRIAL"/>
    <property type="match status" value="1"/>
</dbReference>
<dbReference type="PANTHER" id="PTHR19372">
    <property type="entry name" value="SULFITE REDUCTASE"/>
    <property type="match status" value="1"/>
</dbReference>
<dbReference type="STRING" id="1810919.A0A3D8QK07"/>
<dbReference type="PROSITE" id="PS51384">
    <property type="entry name" value="FAD_FR"/>
    <property type="match status" value="1"/>
</dbReference>
<keyword evidence="10" id="KW-0285">Flavoprotein</keyword>
<dbReference type="PROSITE" id="PS50255">
    <property type="entry name" value="CYTOCHROME_B5_2"/>
    <property type="match status" value="1"/>
</dbReference>
<evidence type="ECO:0000256" key="12">
    <source>
        <dbReference type="ARBA" id="ARBA00022827"/>
    </source>
</evidence>
<accession>A0A3D8QK07</accession>
<dbReference type="SUPFAM" id="SSF55856">
    <property type="entry name" value="Cytochrome b5-like heme/steroid binding domain"/>
    <property type="match status" value="1"/>
</dbReference>
<dbReference type="GO" id="GO:0008482">
    <property type="term" value="F:sulfite oxidase activity"/>
    <property type="evidence" value="ECO:0007669"/>
    <property type="project" value="TreeGrafter"/>
</dbReference>
<dbReference type="RefSeq" id="XP_026598895.1">
    <property type="nucleotide sequence ID" value="XM_026752452.1"/>
</dbReference>
<dbReference type="InterPro" id="IPR001433">
    <property type="entry name" value="OxRdtase_FAD/NAD-bd"/>
</dbReference>
<feature type="region of interest" description="Disordered" evidence="17">
    <location>
        <begin position="785"/>
        <end position="805"/>
    </location>
</feature>
<keyword evidence="11" id="KW-0479">Metal-binding</keyword>
<keyword evidence="12" id="KW-0274">FAD</keyword>
<dbReference type="GO" id="GO:0050464">
    <property type="term" value="F:nitrate reductase (NADPH) activity"/>
    <property type="evidence" value="ECO:0007669"/>
    <property type="project" value="UniProtKB-EC"/>
</dbReference>
<evidence type="ECO:0000256" key="15">
    <source>
        <dbReference type="ARBA" id="ARBA00049155"/>
    </source>
</evidence>
<evidence type="ECO:0000256" key="13">
    <source>
        <dbReference type="ARBA" id="ARBA00023002"/>
    </source>
</evidence>
<dbReference type="Gene3D" id="2.60.40.650">
    <property type="match status" value="1"/>
</dbReference>
<dbReference type="InterPro" id="IPR008333">
    <property type="entry name" value="Cbr1-like_FAD-bd_dom"/>
</dbReference>
<evidence type="ECO:0000256" key="2">
    <source>
        <dbReference type="ARBA" id="ARBA00001971"/>
    </source>
</evidence>
<feature type="region of interest" description="Disordered" evidence="17">
    <location>
        <begin position="136"/>
        <end position="218"/>
    </location>
</feature>
<dbReference type="AlphaFoldDB" id="A0A3D8QK07"/>
<feature type="region of interest" description="Disordered" evidence="17">
    <location>
        <begin position="1"/>
        <end position="29"/>
    </location>
</feature>
<dbReference type="Pfam" id="PF00175">
    <property type="entry name" value="NAD_binding_1"/>
    <property type="match status" value="1"/>
</dbReference>
<dbReference type="GO" id="GO:0043546">
    <property type="term" value="F:molybdopterin cofactor binding"/>
    <property type="evidence" value="ECO:0007669"/>
    <property type="project" value="TreeGrafter"/>
</dbReference>
<dbReference type="GeneID" id="38120806"/>
<feature type="domain" description="Cytochrome b5 heme-binding" evidence="18">
    <location>
        <begin position="696"/>
        <end position="774"/>
    </location>
</feature>
<evidence type="ECO:0000256" key="6">
    <source>
        <dbReference type="ARBA" id="ARBA00011738"/>
    </source>
</evidence>
<evidence type="ECO:0000313" key="20">
    <source>
        <dbReference type="EMBL" id="RDW61764.1"/>
    </source>
</evidence>
<dbReference type="Proteomes" id="UP000256690">
    <property type="component" value="Unassembled WGS sequence"/>
</dbReference>
<dbReference type="GO" id="GO:0030151">
    <property type="term" value="F:molybdenum ion binding"/>
    <property type="evidence" value="ECO:0007669"/>
    <property type="project" value="InterPro"/>
</dbReference>
<evidence type="ECO:0000259" key="18">
    <source>
        <dbReference type="PROSITE" id="PS50255"/>
    </source>
</evidence>
<comment type="catalytic activity">
    <reaction evidence="15">
        <text>nitrite + NADP(+) + H2O = nitrate + NADPH + H(+)</text>
        <dbReference type="Rhea" id="RHEA:19061"/>
        <dbReference type="ChEBI" id="CHEBI:15377"/>
        <dbReference type="ChEBI" id="CHEBI:15378"/>
        <dbReference type="ChEBI" id="CHEBI:16301"/>
        <dbReference type="ChEBI" id="CHEBI:17632"/>
        <dbReference type="ChEBI" id="CHEBI:57783"/>
        <dbReference type="ChEBI" id="CHEBI:58349"/>
        <dbReference type="EC" id="1.7.1.3"/>
    </reaction>
</comment>
<feature type="coiled-coil region" evidence="16">
    <location>
        <begin position="63"/>
        <end position="90"/>
    </location>
</feature>
<dbReference type="InterPro" id="IPR036400">
    <property type="entry name" value="Cyt_B5-like_heme/steroid_sf"/>
</dbReference>
<evidence type="ECO:0000256" key="9">
    <source>
        <dbReference type="ARBA" id="ARBA00022505"/>
    </source>
</evidence>
<comment type="caution">
    <text evidence="20">The sequence shown here is derived from an EMBL/GenBank/DDBJ whole genome shotgun (WGS) entry which is preliminary data.</text>
</comment>
<dbReference type="EC" id="1.7.1.3" evidence="7"/>
<dbReference type="Pfam" id="PF00173">
    <property type="entry name" value="Cyt-b5"/>
    <property type="match status" value="1"/>
</dbReference>
<dbReference type="GO" id="GO:0006790">
    <property type="term" value="P:sulfur compound metabolic process"/>
    <property type="evidence" value="ECO:0007669"/>
    <property type="project" value="TreeGrafter"/>
</dbReference>
<dbReference type="Gene3D" id="2.40.30.10">
    <property type="entry name" value="Translation factors"/>
    <property type="match status" value="1"/>
</dbReference>
<dbReference type="SMART" id="SM01117">
    <property type="entry name" value="Cyt-b5"/>
    <property type="match status" value="1"/>
</dbReference>
<keyword evidence="9" id="KW-0500">Molybdenum</keyword>
<dbReference type="InterPro" id="IPR039261">
    <property type="entry name" value="FNR_nucleotide-bd"/>
</dbReference>
<gene>
    <name evidence="20" type="ORF">DSM5745_10436</name>
</gene>
<comment type="function">
    <text evidence="4">Nitrate reductase is a key enzyme involved in the first step of nitrate assimilation in plants, fungi and bacteria.</text>
</comment>
<keyword evidence="14" id="KW-0534">Nitrate assimilation</keyword>
<evidence type="ECO:0000256" key="4">
    <source>
        <dbReference type="ARBA" id="ARBA00003838"/>
    </source>
</evidence>
<feature type="compositionally biased region" description="Polar residues" evidence="17">
    <location>
        <begin position="239"/>
        <end position="256"/>
    </location>
</feature>
<comment type="similarity">
    <text evidence="5">Belongs to the nitrate reductase family.</text>
</comment>
<dbReference type="Pfam" id="PF00970">
    <property type="entry name" value="FAD_binding_6"/>
    <property type="match status" value="2"/>
</dbReference>
<evidence type="ECO:0000256" key="10">
    <source>
        <dbReference type="ARBA" id="ARBA00022630"/>
    </source>
</evidence>
<evidence type="ECO:0000256" key="17">
    <source>
        <dbReference type="SAM" id="MobiDB-lite"/>
    </source>
</evidence>
<dbReference type="InterPro" id="IPR017927">
    <property type="entry name" value="FAD-bd_FR_type"/>
</dbReference>
<dbReference type="InterPro" id="IPR008335">
    <property type="entry name" value="Mopterin_OxRdtase_euk"/>
</dbReference>
<dbReference type="OrthoDB" id="432685at2759"/>
<keyword evidence="13" id="KW-0560">Oxidoreductase</keyword>
<evidence type="ECO:0000256" key="16">
    <source>
        <dbReference type="SAM" id="Coils"/>
    </source>
</evidence>
<dbReference type="SUPFAM" id="SSF56524">
    <property type="entry name" value="Oxidoreductase molybdopterin-binding domain"/>
    <property type="match status" value="1"/>
</dbReference>
<reference evidence="20 21" key="1">
    <citation type="journal article" date="2018" name="IMA Fungus">
        <title>IMA Genome-F 9: Draft genome sequence of Annulohypoxylon stygium, Aspergillus mulundensis, Berkeleyomyces basicola (syn. Thielaviopsis basicola), Ceratocystis smalleyi, two Cercospora beticola strains, Coleophoma cylindrospora, Fusarium fracticaudum, Phialophora cf. hyalina, and Morchella septimelata.</title>
        <authorList>
            <person name="Wingfield B.D."/>
            <person name="Bills G.F."/>
            <person name="Dong Y."/>
            <person name="Huang W."/>
            <person name="Nel W.J."/>
            <person name="Swalarsk-Parry B.S."/>
            <person name="Vaghefi N."/>
            <person name="Wilken P.M."/>
            <person name="An Z."/>
            <person name="de Beer Z.W."/>
            <person name="De Vos L."/>
            <person name="Chen L."/>
            <person name="Duong T.A."/>
            <person name="Gao Y."/>
            <person name="Hammerbacher A."/>
            <person name="Kikkert J.R."/>
            <person name="Li Y."/>
            <person name="Li H."/>
            <person name="Li K."/>
            <person name="Li Q."/>
            <person name="Liu X."/>
            <person name="Ma X."/>
            <person name="Naidoo K."/>
            <person name="Pethybridge S.J."/>
            <person name="Sun J."/>
            <person name="Steenkamp E.T."/>
            <person name="van der Nest M.A."/>
            <person name="van Wyk S."/>
            <person name="Wingfield M.J."/>
            <person name="Xiong C."/>
            <person name="Yue Q."/>
            <person name="Zhang X."/>
        </authorList>
    </citation>
    <scope>NUCLEOTIDE SEQUENCE [LARGE SCALE GENOMIC DNA]</scope>
    <source>
        <strain evidence="20 21">DSM 5745</strain>
    </source>
</reference>
<comment type="cofactor">
    <cofactor evidence="3">
        <name>FAD</name>
        <dbReference type="ChEBI" id="CHEBI:57692"/>
    </cofactor>
</comment>
<dbReference type="InterPro" id="IPR014756">
    <property type="entry name" value="Ig_E-set"/>
</dbReference>
<feature type="compositionally biased region" description="Basic and acidic residues" evidence="17">
    <location>
        <begin position="143"/>
        <end position="160"/>
    </location>
</feature>
<dbReference type="Pfam" id="PF00174">
    <property type="entry name" value="Oxidored_molyb"/>
    <property type="match status" value="1"/>
</dbReference>
<evidence type="ECO:0000256" key="8">
    <source>
        <dbReference type="ARBA" id="ARBA00015499"/>
    </source>
</evidence>
<evidence type="ECO:0000256" key="11">
    <source>
        <dbReference type="ARBA" id="ARBA00022723"/>
    </source>
</evidence>
<keyword evidence="16" id="KW-0175">Coiled coil</keyword>
<evidence type="ECO:0000313" key="21">
    <source>
        <dbReference type="Proteomes" id="UP000256690"/>
    </source>
</evidence>
<evidence type="ECO:0000256" key="3">
    <source>
        <dbReference type="ARBA" id="ARBA00001974"/>
    </source>
</evidence>
<comment type="cofactor">
    <cofactor evidence="1">
        <name>Mo-molybdopterin</name>
        <dbReference type="ChEBI" id="CHEBI:71302"/>
    </cofactor>
</comment>